<dbReference type="EMBL" id="CP051775">
    <property type="protein sequence ID" value="QJE74404.1"/>
    <property type="molecule type" value="Genomic_DNA"/>
</dbReference>
<sequence length="582" mass="60768">MTQTITLRSGADADDILSAVAKAGADARIVFPKNETIRLDKSLSFDLNGRKITFDLNGATLQQGSKMGTVIKVEGGLEQAHGASGLSTKDGKLVIDLKGMPQGIQVGDWVKVTADDKLPNAKHSGNNPVRIGQATKVVDIQGDKLICDPPLHEQSVYKTNIRVAAFETGKFTLVDGTIKGNGDSGAALVSIRSTVNPEVHKVMVRDGGGPGIDFVNTVLAKATEVAAVNLKDDIANGHYGYGVHSAQSYGTHVDGLYGQRVRHTADNNSGSDPANSDMSKYGGDIGMVVKNAISYGTTAAAYSWHSEAKLGVYDSVFAFDSQQLAVLRGVDNVFKNSGGSNMPRGIQLFEYGDGDGKRLLVEDVVLRDMTDKTLVTAGSVTNSIVRNGEFESARQWHFGVGGGVKLENVQRLWDRGGEDETLGGTAGQDIRLGGDGRDTITTGAGDDLVWGGRGADRLTGGAGRDRFLFNDVSEAGDTITDFQAGRGGDVIDLGALLVRGGLMLADSYGSHVKAVQSGADTRILVDLDGAGSGRAVELATLKGVQANSLTGDNIKLTLGTGSSLGLVGLSDTATVDTGLLLG</sequence>
<proteinExistence type="predicted"/>
<dbReference type="NCBIfam" id="TIGR03661">
    <property type="entry name" value="T1SS_VCA0849"/>
    <property type="match status" value="1"/>
</dbReference>
<name>A0A858RAH9_9PROT</name>
<dbReference type="AlphaFoldDB" id="A0A858RAH9"/>
<evidence type="ECO:0000313" key="1">
    <source>
        <dbReference type="EMBL" id="QJE74404.1"/>
    </source>
</evidence>
<protein>
    <submittedName>
        <fullName evidence="1">Type I secretion C-terminal target domain-containing protein</fullName>
    </submittedName>
</protein>
<accession>A0A858RAH9</accession>
<dbReference type="Pfam" id="PF00353">
    <property type="entry name" value="HemolysinCabind"/>
    <property type="match status" value="1"/>
</dbReference>
<dbReference type="InterPro" id="IPR019960">
    <property type="entry name" value="T1SS_VCA0849"/>
</dbReference>
<dbReference type="InterPro" id="IPR011049">
    <property type="entry name" value="Serralysin-like_metalloprot_C"/>
</dbReference>
<dbReference type="KEGG" id="acru:HHL28_16170"/>
<dbReference type="Gene3D" id="2.150.10.10">
    <property type="entry name" value="Serralysin-like metalloprotease, C-terminal"/>
    <property type="match status" value="1"/>
</dbReference>
<dbReference type="GO" id="GO:0005509">
    <property type="term" value="F:calcium ion binding"/>
    <property type="evidence" value="ECO:0007669"/>
    <property type="project" value="InterPro"/>
</dbReference>
<gene>
    <name evidence="1" type="ORF">HHL28_16170</name>
</gene>
<dbReference type="InterPro" id="IPR001343">
    <property type="entry name" value="Hemolysn_Ca-bd"/>
</dbReference>
<dbReference type="PRINTS" id="PR00313">
    <property type="entry name" value="CABNDNGRPT"/>
</dbReference>
<keyword evidence="2" id="KW-1185">Reference proteome</keyword>
<dbReference type="InterPro" id="IPR011050">
    <property type="entry name" value="Pectin_lyase_fold/virulence"/>
</dbReference>
<dbReference type="Proteomes" id="UP000501891">
    <property type="component" value="Chromosome"/>
</dbReference>
<reference evidence="1" key="1">
    <citation type="submission" date="2020-04" db="EMBL/GenBank/DDBJ databases">
        <title>A desert anoxygenic phototrophic bacterium fixes CO2 using RubisCO under aerobic conditions.</title>
        <authorList>
            <person name="Tang K."/>
        </authorList>
    </citation>
    <scope>NUCLEOTIDE SEQUENCE [LARGE SCALE GENOMIC DNA]</scope>
    <source>
        <strain evidence="1">MIMtkB3</strain>
    </source>
</reference>
<dbReference type="SUPFAM" id="SSF51120">
    <property type="entry name" value="beta-Roll"/>
    <property type="match status" value="1"/>
</dbReference>
<dbReference type="SUPFAM" id="SSF51126">
    <property type="entry name" value="Pectin lyase-like"/>
    <property type="match status" value="1"/>
</dbReference>
<organism evidence="1 2">
    <name type="scientific">Aerophototrophica crusticola</name>
    <dbReference type="NCBI Taxonomy" id="1709002"/>
    <lineage>
        <taxon>Bacteria</taxon>
        <taxon>Pseudomonadati</taxon>
        <taxon>Pseudomonadota</taxon>
        <taxon>Alphaproteobacteria</taxon>
        <taxon>Rhodospirillales</taxon>
        <taxon>Rhodospirillaceae</taxon>
        <taxon>Aerophototrophica</taxon>
    </lineage>
</organism>
<evidence type="ECO:0000313" key="2">
    <source>
        <dbReference type="Proteomes" id="UP000501891"/>
    </source>
</evidence>